<feature type="domain" description="Deoxyribonuclease NucA/NucB" evidence="2">
    <location>
        <begin position="234"/>
        <end position="330"/>
    </location>
</feature>
<proteinExistence type="predicted"/>
<organism evidence="3 4">
    <name type="scientific">Lyophyllum shimeji</name>
    <name type="common">Hon-shimeji</name>
    <name type="synonym">Tricholoma shimeji</name>
    <dbReference type="NCBI Taxonomy" id="47721"/>
    <lineage>
        <taxon>Eukaryota</taxon>
        <taxon>Fungi</taxon>
        <taxon>Dikarya</taxon>
        <taxon>Basidiomycota</taxon>
        <taxon>Agaricomycotina</taxon>
        <taxon>Agaricomycetes</taxon>
        <taxon>Agaricomycetidae</taxon>
        <taxon>Agaricales</taxon>
        <taxon>Tricholomatineae</taxon>
        <taxon>Lyophyllaceae</taxon>
        <taxon>Lyophyllum</taxon>
    </lineage>
</organism>
<keyword evidence="1" id="KW-0732">Signal</keyword>
<feature type="signal peptide" evidence="1">
    <location>
        <begin position="1"/>
        <end position="23"/>
    </location>
</feature>
<evidence type="ECO:0000313" key="3">
    <source>
        <dbReference type="EMBL" id="GLB40047.1"/>
    </source>
</evidence>
<dbReference type="Pfam" id="PF14040">
    <property type="entry name" value="DNase_NucA_NucB"/>
    <property type="match status" value="1"/>
</dbReference>
<evidence type="ECO:0000256" key="1">
    <source>
        <dbReference type="SAM" id="SignalP"/>
    </source>
</evidence>
<gene>
    <name evidence="3" type="ORF">LshimejAT787_0705570</name>
</gene>
<keyword evidence="4" id="KW-1185">Reference proteome</keyword>
<name>A0A9P3UP79_LYOSH</name>
<sequence>MLKTHALSLSLLLLVQSATRVAAHDGADSTSDSDLILGSPRGQMSHDASSLFERRQQRTCVTPGWVPCANANFCCLPGEICQPNNPKGGVRGWCCPSYGLQCNGRACCNPATAFCCGSTCCQQGYRCSNGQCVAPPPPTTSRPPSTPTFVPTLSVPTFSTPTSCPLNGRDLEGRQVANCPTPTNSQPPSRPTETRVPKATMTFDYQRLRAGKKKMSAAKQAKREQAVDQLFESMCKGLKARGESSESIFTFTDDKKVKANNRAKAGCTGSPCSTGTSGNSCDEFPFASTTDGGAGAVFSCILVMAQNIQGGVISSFKQRNSMQSGEHYKFVITGYNCDTMSPAADAAASFVTNNATASELLGTPGQEFSSLVKRDLVPGGAEDDELESFPPFTAEDVNNTIIHSVGDLPAGTYTINTRINQGTVSSLRVIDYLGDEYARANVVLGPSGQRSLTFTLAQDGVGLGFFMDTMLDAVNVSSTMHVGASNSASWTSRGLWPMALSVLGALFTAILWDVAL</sequence>
<evidence type="ECO:0000313" key="4">
    <source>
        <dbReference type="Proteomes" id="UP001063166"/>
    </source>
</evidence>
<accession>A0A9P3UP79</accession>
<dbReference type="InterPro" id="IPR029476">
    <property type="entry name" value="DNase_NucA_NucB"/>
</dbReference>
<dbReference type="EMBL" id="BRPK01000007">
    <property type="protein sequence ID" value="GLB40047.1"/>
    <property type="molecule type" value="Genomic_DNA"/>
</dbReference>
<feature type="chain" id="PRO_5040237569" description="Deoxyribonuclease NucA/NucB domain-containing protein" evidence="1">
    <location>
        <begin position="24"/>
        <end position="516"/>
    </location>
</feature>
<evidence type="ECO:0000259" key="2">
    <source>
        <dbReference type="Pfam" id="PF14040"/>
    </source>
</evidence>
<reference evidence="3" key="1">
    <citation type="submission" date="2022-07" db="EMBL/GenBank/DDBJ databases">
        <title>The genome of Lyophyllum shimeji provides insight into the initial evolution of ectomycorrhizal fungal genome.</title>
        <authorList>
            <person name="Kobayashi Y."/>
            <person name="Shibata T."/>
            <person name="Hirakawa H."/>
            <person name="Shigenobu S."/>
            <person name="Nishiyama T."/>
            <person name="Yamada A."/>
            <person name="Hasebe M."/>
            <person name="Kawaguchi M."/>
        </authorList>
    </citation>
    <scope>NUCLEOTIDE SEQUENCE</scope>
    <source>
        <strain evidence="3">AT787</strain>
    </source>
</reference>
<dbReference type="Proteomes" id="UP001063166">
    <property type="component" value="Unassembled WGS sequence"/>
</dbReference>
<dbReference type="AlphaFoldDB" id="A0A9P3UP79"/>
<dbReference type="OrthoDB" id="3259102at2759"/>
<protein>
    <recommendedName>
        <fullName evidence="2">Deoxyribonuclease NucA/NucB domain-containing protein</fullName>
    </recommendedName>
</protein>
<comment type="caution">
    <text evidence="3">The sequence shown here is derived from an EMBL/GenBank/DDBJ whole genome shotgun (WGS) entry which is preliminary data.</text>
</comment>